<evidence type="ECO:0000256" key="3">
    <source>
        <dbReference type="ARBA" id="ARBA00022989"/>
    </source>
</evidence>
<dbReference type="Proteomes" id="UP000006564">
    <property type="component" value="Chromosome 2"/>
</dbReference>
<keyword evidence="4 5" id="KW-0472">Membrane</keyword>
<dbReference type="InterPro" id="IPR007568">
    <property type="entry name" value="RTA1"/>
</dbReference>
<dbReference type="KEGG" id="aor:AO090003000734"/>
<sequence>MAQLEPYAGDYYLWAYLPSVPAAVIFLLLFLGATIYHFWKLWKMRVGFCLAFAIGGIFEVIGYGARAAAYNRTGEIMPYCIQNVFILLGPVLFAASVYMTLGRIIRSVRAEHHSLIRVGWLTKVFVLGDVLSFVIQGSAAGLMATGSNAKMGKNIVIVGLLVQVIMFGLFIVTSIVFQKLSVLIMVRSIFRVIEYAMGQDGYLLSHEWPMYVFDTLLMFAVMVIWGVWYPGNLDFLIQKPASDTMSLRKDYGVHRLAIHEVSELGTKHFCLEVHFTYFILVYNTPRPPHSQMDQIPASTEAWLIYIDDFKTNYNIGITHVGLPTSA</sequence>
<evidence type="ECO:0000256" key="5">
    <source>
        <dbReference type="SAM" id="Phobius"/>
    </source>
</evidence>
<accession>Q2UKN6</accession>
<reference evidence="6 7" key="1">
    <citation type="journal article" date="2005" name="Nature">
        <title>Genome sequencing and analysis of Aspergillus oryzae.</title>
        <authorList>
            <person name="Machida M."/>
            <person name="Asai K."/>
            <person name="Sano M."/>
            <person name="Tanaka T."/>
            <person name="Kumagai T."/>
            <person name="Terai G."/>
            <person name="Kusumoto K."/>
            <person name="Arima T."/>
            <person name="Akita O."/>
            <person name="Kashiwagi Y."/>
            <person name="Abe K."/>
            <person name="Gomi K."/>
            <person name="Horiuchi H."/>
            <person name="Kitamoto K."/>
            <person name="Kobayashi T."/>
            <person name="Takeuchi M."/>
            <person name="Denning D.W."/>
            <person name="Galagan J.E."/>
            <person name="Nierman W.C."/>
            <person name="Yu J."/>
            <person name="Archer D.B."/>
            <person name="Bennett J.W."/>
            <person name="Bhatnagar D."/>
            <person name="Cleveland T.E."/>
            <person name="Fedorova N.D."/>
            <person name="Gotoh O."/>
            <person name="Horikawa H."/>
            <person name="Hosoyama A."/>
            <person name="Ichinomiya M."/>
            <person name="Igarashi R."/>
            <person name="Iwashita K."/>
            <person name="Juvvadi P.R."/>
            <person name="Kato M."/>
            <person name="Kato Y."/>
            <person name="Kin T."/>
            <person name="Kokubun A."/>
            <person name="Maeda H."/>
            <person name="Maeyama N."/>
            <person name="Maruyama J."/>
            <person name="Nagasaki H."/>
            <person name="Nakajima T."/>
            <person name="Oda K."/>
            <person name="Okada K."/>
            <person name="Paulsen I."/>
            <person name="Sakamoto K."/>
            <person name="Sawano T."/>
            <person name="Takahashi M."/>
            <person name="Takase K."/>
            <person name="Terabayashi Y."/>
            <person name="Wortman J."/>
            <person name="Yamada O."/>
            <person name="Yamagata Y."/>
            <person name="Anazawa H."/>
            <person name="Hata Y."/>
            <person name="Koide Y."/>
            <person name="Komori T."/>
            <person name="Koyama Y."/>
            <person name="Minetoki T."/>
            <person name="Suharnan S."/>
            <person name="Tanaka A."/>
            <person name="Isono K."/>
            <person name="Kuhara S."/>
            <person name="Ogasawara N."/>
            <person name="Kikuchi H."/>
        </authorList>
    </citation>
    <scope>NUCLEOTIDE SEQUENCE [LARGE SCALE GENOMIC DNA]</scope>
    <source>
        <strain evidence="7">ATCC 42149 / RIB 40</strain>
    </source>
</reference>
<organism evidence="6 7">
    <name type="scientific">Aspergillus oryzae (strain ATCC 42149 / RIB 40)</name>
    <name type="common">Yellow koji mold</name>
    <dbReference type="NCBI Taxonomy" id="510516"/>
    <lineage>
        <taxon>Eukaryota</taxon>
        <taxon>Fungi</taxon>
        <taxon>Dikarya</taxon>
        <taxon>Ascomycota</taxon>
        <taxon>Pezizomycotina</taxon>
        <taxon>Eurotiomycetes</taxon>
        <taxon>Eurotiomycetidae</taxon>
        <taxon>Eurotiales</taxon>
        <taxon>Aspergillaceae</taxon>
        <taxon>Aspergillus</taxon>
        <taxon>Aspergillus subgen. Circumdati</taxon>
    </lineage>
</organism>
<dbReference type="EMBL" id="BA000050">
    <property type="protein sequence ID" value="BAE57879.1"/>
    <property type="molecule type" value="Genomic_DNA"/>
</dbReference>
<dbReference type="EMBL" id="AP007155">
    <property type="protein sequence ID" value="BAE57879.1"/>
    <property type="molecule type" value="Genomic_DNA"/>
</dbReference>
<feature type="transmembrane region" description="Helical" evidence="5">
    <location>
        <begin position="46"/>
        <end position="64"/>
    </location>
</feature>
<dbReference type="PANTHER" id="PTHR31465">
    <property type="entry name" value="PROTEIN RTA1-RELATED"/>
    <property type="match status" value="1"/>
</dbReference>
<name>Q2UKN6_ASPOR</name>
<dbReference type="HOGENOM" id="CLU_033465_3_1_1"/>
<evidence type="ECO:0000256" key="1">
    <source>
        <dbReference type="ARBA" id="ARBA00004141"/>
    </source>
</evidence>
<keyword evidence="7" id="KW-1185">Reference proteome</keyword>
<keyword evidence="3 5" id="KW-1133">Transmembrane helix</keyword>
<keyword evidence="2 5" id="KW-0812">Transmembrane</keyword>
<evidence type="ECO:0000313" key="6">
    <source>
        <dbReference type="EMBL" id="BAE57879.1"/>
    </source>
</evidence>
<evidence type="ECO:0000256" key="2">
    <source>
        <dbReference type="ARBA" id="ARBA00022692"/>
    </source>
</evidence>
<dbReference type="GeneID" id="5991864"/>
<feature type="transmembrane region" description="Helical" evidence="5">
    <location>
        <begin position="76"/>
        <end position="99"/>
    </location>
</feature>
<gene>
    <name evidence="6" type="ORF">AO090003000734</name>
</gene>
<evidence type="ECO:0000313" key="7">
    <source>
        <dbReference type="Proteomes" id="UP000006564"/>
    </source>
</evidence>
<feature type="transmembrane region" description="Helical" evidence="5">
    <location>
        <begin position="20"/>
        <end position="39"/>
    </location>
</feature>
<comment type="subcellular location">
    <subcellularLocation>
        <location evidence="1">Membrane</location>
        <topology evidence="1">Multi-pass membrane protein</topology>
    </subcellularLocation>
</comment>
<dbReference type="Pfam" id="PF04479">
    <property type="entry name" value="RTA1"/>
    <property type="match status" value="2"/>
</dbReference>
<dbReference type="AlphaFoldDB" id="Q2UKN6"/>
<evidence type="ECO:0000256" key="4">
    <source>
        <dbReference type="ARBA" id="ARBA00023136"/>
    </source>
</evidence>
<dbReference type="OMA" id="MAQLEPY"/>
<dbReference type="RefSeq" id="XP_023090071.1">
    <property type="nucleotide sequence ID" value="XM_023235009.1"/>
</dbReference>
<feature type="transmembrane region" description="Helical" evidence="5">
    <location>
        <begin position="211"/>
        <end position="229"/>
    </location>
</feature>
<proteinExistence type="predicted"/>
<feature type="transmembrane region" description="Helical" evidence="5">
    <location>
        <begin position="120"/>
        <end position="143"/>
    </location>
</feature>
<dbReference type="VEuPathDB" id="FungiDB:AO090003000734"/>
<feature type="transmembrane region" description="Helical" evidence="5">
    <location>
        <begin position="155"/>
        <end position="177"/>
    </location>
</feature>
<protein>
    <submittedName>
        <fullName evidence="6">DNA, SC003</fullName>
    </submittedName>
</protein>
<dbReference type="PANTHER" id="PTHR31465:SF27">
    <property type="entry name" value="DOMAIN PROTEIN, PUTATIVE (AFU_ORTHOLOGUE AFUA_3G01030)-RELATED"/>
    <property type="match status" value="1"/>
</dbReference>
<dbReference type="GO" id="GO:0016020">
    <property type="term" value="C:membrane"/>
    <property type="evidence" value="ECO:0007669"/>
    <property type="project" value="UniProtKB-SubCell"/>
</dbReference>